<feature type="region of interest" description="Disordered" evidence="1">
    <location>
        <begin position="16"/>
        <end position="35"/>
    </location>
</feature>
<dbReference type="Proteomes" id="UP000515123">
    <property type="component" value="Linkage group 11"/>
</dbReference>
<evidence type="ECO:0000313" key="3">
    <source>
        <dbReference type="RefSeq" id="XP_020098865.1"/>
    </source>
</evidence>
<accession>A0A6P5G0U9</accession>
<dbReference type="GeneID" id="109717466"/>
<evidence type="ECO:0000256" key="1">
    <source>
        <dbReference type="SAM" id="MobiDB-lite"/>
    </source>
</evidence>
<proteinExistence type="predicted"/>
<dbReference type="OrthoDB" id="66620at2759"/>
<dbReference type="PANTHER" id="PTHR48040">
    <property type="entry name" value="PLEIOTROPIC DRUG RESISTANCE PROTEIN 1-LIKE ISOFORM X1"/>
    <property type="match status" value="1"/>
</dbReference>
<sequence length="108" mass="12565">MDITGGQIFTGLRRSGSAWRSSSGKDIFSRSSRDEDDEEALRWAALEKLPTYDRMRRAILTAPTGEHKEIDVENLGFQERKDLIERLIRVAEQDNEKFLLKLKNRLDR</sequence>
<reference evidence="3" key="2">
    <citation type="submission" date="2025-08" db="UniProtKB">
        <authorList>
            <consortium name="RefSeq"/>
        </authorList>
    </citation>
    <scope>IDENTIFICATION</scope>
    <source>
        <tissue evidence="3">Leaf</tissue>
    </source>
</reference>
<dbReference type="AlphaFoldDB" id="A0A6P5G0U9"/>
<keyword evidence="2" id="KW-1185">Reference proteome</keyword>
<organism evidence="2 3">
    <name type="scientific">Ananas comosus</name>
    <name type="common">Pineapple</name>
    <name type="synonym">Ananas ananas</name>
    <dbReference type="NCBI Taxonomy" id="4615"/>
    <lineage>
        <taxon>Eukaryota</taxon>
        <taxon>Viridiplantae</taxon>
        <taxon>Streptophyta</taxon>
        <taxon>Embryophyta</taxon>
        <taxon>Tracheophyta</taxon>
        <taxon>Spermatophyta</taxon>
        <taxon>Magnoliopsida</taxon>
        <taxon>Liliopsida</taxon>
        <taxon>Poales</taxon>
        <taxon>Bromeliaceae</taxon>
        <taxon>Bromelioideae</taxon>
        <taxon>Ananas</taxon>
    </lineage>
</organism>
<name>A0A6P5G0U9_ANACO</name>
<gene>
    <name evidence="3" type="primary">LOC109717466</name>
</gene>
<evidence type="ECO:0000313" key="2">
    <source>
        <dbReference type="Proteomes" id="UP000515123"/>
    </source>
</evidence>
<dbReference type="PANTHER" id="PTHR48040:SF35">
    <property type="entry name" value="ABC TRANSPORTER G FAMILY MEMBER 39-LIKE"/>
    <property type="match status" value="1"/>
</dbReference>
<protein>
    <submittedName>
        <fullName evidence="3">Pleiotropic drug resistance protein TUR2-like</fullName>
    </submittedName>
</protein>
<dbReference type="RefSeq" id="XP_020098865.1">
    <property type="nucleotide sequence ID" value="XM_020243276.1"/>
</dbReference>
<reference evidence="2" key="1">
    <citation type="journal article" date="2015" name="Nat. Genet.">
        <title>The pineapple genome and the evolution of CAM photosynthesis.</title>
        <authorList>
            <person name="Ming R."/>
            <person name="VanBuren R."/>
            <person name="Wai C.M."/>
            <person name="Tang H."/>
            <person name="Schatz M.C."/>
            <person name="Bowers J.E."/>
            <person name="Lyons E."/>
            <person name="Wang M.L."/>
            <person name="Chen J."/>
            <person name="Biggers E."/>
            <person name="Zhang J."/>
            <person name="Huang L."/>
            <person name="Zhang L."/>
            <person name="Miao W."/>
            <person name="Zhang J."/>
            <person name="Ye Z."/>
            <person name="Miao C."/>
            <person name="Lin Z."/>
            <person name="Wang H."/>
            <person name="Zhou H."/>
            <person name="Yim W.C."/>
            <person name="Priest H.D."/>
            <person name="Zheng C."/>
            <person name="Woodhouse M."/>
            <person name="Edger P.P."/>
            <person name="Guyot R."/>
            <person name="Guo H.B."/>
            <person name="Guo H."/>
            <person name="Zheng G."/>
            <person name="Singh R."/>
            <person name="Sharma A."/>
            <person name="Min X."/>
            <person name="Zheng Y."/>
            <person name="Lee H."/>
            <person name="Gurtowski J."/>
            <person name="Sedlazeck F.J."/>
            <person name="Harkess A."/>
            <person name="McKain M.R."/>
            <person name="Liao Z."/>
            <person name="Fang J."/>
            <person name="Liu J."/>
            <person name="Zhang X."/>
            <person name="Zhang Q."/>
            <person name="Hu W."/>
            <person name="Qin Y."/>
            <person name="Wang K."/>
            <person name="Chen L.Y."/>
            <person name="Shirley N."/>
            <person name="Lin Y.R."/>
            <person name="Liu L.Y."/>
            <person name="Hernandez A.G."/>
            <person name="Wright C.L."/>
            <person name="Bulone V."/>
            <person name="Tuskan G.A."/>
            <person name="Heath K."/>
            <person name="Zee F."/>
            <person name="Moore P.H."/>
            <person name="Sunkar R."/>
            <person name="Leebens-Mack J.H."/>
            <person name="Mockler T."/>
            <person name="Bennetzen J.L."/>
            <person name="Freeling M."/>
            <person name="Sankoff D."/>
            <person name="Paterson A.H."/>
            <person name="Zhu X."/>
            <person name="Yang X."/>
            <person name="Smith J.A."/>
            <person name="Cushman J.C."/>
            <person name="Paull R.E."/>
            <person name="Yu Q."/>
        </authorList>
    </citation>
    <scope>NUCLEOTIDE SEQUENCE [LARGE SCALE GENOMIC DNA]</scope>
    <source>
        <strain evidence="2">cv. F153</strain>
    </source>
</reference>